<dbReference type="Gene3D" id="3.90.180.10">
    <property type="entry name" value="Medium-chain alcohol dehydrogenases, catalytic domain"/>
    <property type="match status" value="1"/>
</dbReference>
<evidence type="ECO:0000313" key="4">
    <source>
        <dbReference type="EMBL" id="KUJ17094.1"/>
    </source>
</evidence>
<dbReference type="GO" id="GO:0016651">
    <property type="term" value="F:oxidoreductase activity, acting on NAD(P)H"/>
    <property type="evidence" value="ECO:0007669"/>
    <property type="project" value="InterPro"/>
</dbReference>
<evidence type="ECO:0000313" key="5">
    <source>
        <dbReference type="Proteomes" id="UP000070700"/>
    </source>
</evidence>
<proteinExistence type="inferred from homology"/>
<evidence type="ECO:0000256" key="2">
    <source>
        <dbReference type="ARBA" id="ARBA00023002"/>
    </source>
</evidence>
<reference evidence="4 5" key="1">
    <citation type="submission" date="2015-10" db="EMBL/GenBank/DDBJ databases">
        <title>Full genome of DAOMC 229536 Phialocephala scopiformis, a fungal endophyte of spruce producing the potent anti-insectan compound rugulosin.</title>
        <authorList>
            <consortium name="DOE Joint Genome Institute"/>
            <person name="Walker A.K."/>
            <person name="Frasz S.L."/>
            <person name="Seifert K.A."/>
            <person name="Miller J.D."/>
            <person name="Mondo S.J."/>
            <person name="Labutti K."/>
            <person name="Lipzen A."/>
            <person name="Dockter R."/>
            <person name="Kennedy M."/>
            <person name="Grigoriev I.V."/>
            <person name="Spatafora J.W."/>
        </authorList>
    </citation>
    <scope>NUCLEOTIDE SEQUENCE [LARGE SCALE GENOMIC DNA]</scope>
    <source>
        <strain evidence="4 5">CBS 120377</strain>
    </source>
</reference>
<dbReference type="AlphaFoldDB" id="A0A194XAC7"/>
<dbReference type="Pfam" id="PF08240">
    <property type="entry name" value="ADH_N"/>
    <property type="match status" value="1"/>
</dbReference>
<dbReference type="SUPFAM" id="SSF51735">
    <property type="entry name" value="NAD(P)-binding Rossmann-fold domains"/>
    <property type="match status" value="1"/>
</dbReference>
<protein>
    <submittedName>
        <fullName evidence="4">Putative alcohol dehydrogenase</fullName>
    </submittedName>
</protein>
<dbReference type="InterPro" id="IPR011032">
    <property type="entry name" value="GroES-like_sf"/>
</dbReference>
<dbReference type="SMART" id="SM00829">
    <property type="entry name" value="PKS_ER"/>
    <property type="match status" value="1"/>
</dbReference>
<dbReference type="Proteomes" id="UP000070700">
    <property type="component" value="Unassembled WGS sequence"/>
</dbReference>
<organism evidence="4 5">
    <name type="scientific">Mollisia scopiformis</name>
    <name type="common">Conifer needle endophyte fungus</name>
    <name type="synonym">Phialocephala scopiformis</name>
    <dbReference type="NCBI Taxonomy" id="149040"/>
    <lineage>
        <taxon>Eukaryota</taxon>
        <taxon>Fungi</taxon>
        <taxon>Dikarya</taxon>
        <taxon>Ascomycota</taxon>
        <taxon>Pezizomycotina</taxon>
        <taxon>Leotiomycetes</taxon>
        <taxon>Helotiales</taxon>
        <taxon>Mollisiaceae</taxon>
        <taxon>Mollisia</taxon>
    </lineage>
</organism>
<dbReference type="InParanoid" id="A0A194XAC7"/>
<dbReference type="SUPFAM" id="SSF50129">
    <property type="entry name" value="GroES-like"/>
    <property type="match status" value="1"/>
</dbReference>
<dbReference type="InterPro" id="IPR013154">
    <property type="entry name" value="ADH-like_N"/>
</dbReference>
<dbReference type="RefSeq" id="XP_018071449.1">
    <property type="nucleotide sequence ID" value="XM_018218514.1"/>
</dbReference>
<dbReference type="InterPro" id="IPR036291">
    <property type="entry name" value="NAD(P)-bd_dom_sf"/>
</dbReference>
<dbReference type="Gene3D" id="3.40.50.720">
    <property type="entry name" value="NAD(P)-binding Rossmann-like Domain"/>
    <property type="match status" value="1"/>
</dbReference>
<dbReference type="OrthoDB" id="10257049at2759"/>
<dbReference type="CDD" id="cd08249">
    <property type="entry name" value="enoyl_reductase_like"/>
    <property type="match status" value="1"/>
</dbReference>
<dbReference type="STRING" id="149040.A0A194XAC7"/>
<dbReference type="EMBL" id="KQ947415">
    <property type="protein sequence ID" value="KUJ17094.1"/>
    <property type="molecule type" value="Genomic_DNA"/>
</dbReference>
<feature type="domain" description="Enoyl reductase (ER)" evidence="3">
    <location>
        <begin position="18"/>
        <end position="343"/>
    </location>
</feature>
<dbReference type="PANTHER" id="PTHR45348:SF2">
    <property type="entry name" value="ZINC-TYPE ALCOHOL DEHYDROGENASE-LIKE PROTEIN C2E1P3.01"/>
    <property type="match status" value="1"/>
</dbReference>
<dbReference type="InterPro" id="IPR020843">
    <property type="entry name" value="ER"/>
</dbReference>
<evidence type="ECO:0000259" key="3">
    <source>
        <dbReference type="SMART" id="SM00829"/>
    </source>
</evidence>
<gene>
    <name evidence="4" type="ORF">LY89DRAFT_71969</name>
</gene>
<dbReference type="GeneID" id="28828240"/>
<dbReference type="InterPro" id="IPR047122">
    <property type="entry name" value="Trans-enoyl_RdTase-like"/>
</dbReference>
<keyword evidence="5" id="KW-1185">Reference proteome</keyword>
<keyword evidence="2" id="KW-0560">Oxidoreductase</keyword>
<dbReference type="PANTHER" id="PTHR45348">
    <property type="entry name" value="HYPOTHETICAL OXIDOREDUCTASE (EUROFUNG)"/>
    <property type="match status" value="1"/>
</dbReference>
<sequence>MTSTNPTQNLAAVLESPGARLKVLPRPIPKPGPNELVVRNHAIATNPVDWKIQDYSFAIKTYPTVLGSDGCGVVTEVGSSVTKFKKGDRVTGFGAVIYNDNADHGSWQTYTVLKDIATTKIPDFMSFEEGSVFPMAMATSAVALFTILSVPLPTGSAPTAQKSGLLIWGAASSVGISAVQLARNLGFKVFATASPAHHQTIKSLGAFEVFDYRDANVVEKIVAAAKAAGTPISLGFDAVTEGKQSAEILVSSGGKRGKLCLALEWDEKEPRPDGLEITQTGALRAGTDQAEMGKWFFNEYLEKALQDKSIVAAPEIEIVEGGLASAQKAFDKVKAGVSGKKVVVKVE</sequence>
<accession>A0A194XAC7</accession>
<comment type="similarity">
    <text evidence="1">Belongs to the zinc-containing alcohol dehydrogenase family.</text>
</comment>
<dbReference type="KEGG" id="psco:LY89DRAFT_71969"/>
<name>A0A194XAC7_MOLSC</name>
<evidence type="ECO:0000256" key="1">
    <source>
        <dbReference type="ARBA" id="ARBA00008072"/>
    </source>
</evidence>